<gene>
    <name evidence="6" type="ORF">LR48_Vigan05g140200</name>
</gene>
<dbReference type="PROSITE" id="PS50110">
    <property type="entry name" value="RESPONSE_REGULATORY"/>
    <property type="match status" value="1"/>
</dbReference>
<dbReference type="Proteomes" id="UP000053144">
    <property type="component" value="Chromosome 5"/>
</dbReference>
<evidence type="ECO:0000259" key="5">
    <source>
        <dbReference type="PROSITE" id="PS50110"/>
    </source>
</evidence>
<reference evidence="7" key="1">
    <citation type="journal article" date="2015" name="Proc. Natl. Acad. Sci. U.S.A.">
        <title>Genome sequencing of adzuki bean (Vigna angularis) provides insight into high starch and low fat accumulation and domestication.</title>
        <authorList>
            <person name="Yang K."/>
            <person name="Tian Z."/>
            <person name="Chen C."/>
            <person name="Luo L."/>
            <person name="Zhao B."/>
            <person name="Wang Z."/>
            <person name="Yu L."/>
            <person name="Li Y."/>
            <person name="Sun Y."/>
            <person name="Li W."/>
            <person name="Chen Y."/>
            <person name="Li Y."/>
            <person name="Zhang Y."/>
            <person name="Ai D."/>
            <person name="Zhao J."/>
            <person name="Shang C."/>
            <person name="Ma Y."/>
            <person name="Wu B."/>
            <person name="Wang M."/>
            <person name="Gao L."/>
            <person name="Sun D."/>
            <person name="Zhang P."/>
            <person name="Guo F."/>
            <person name="Wang W."/>
            <person name="Li Y."/>
            <person name="Wang J."/>
            <person name="Varshney R.K."/>
            <person name="Wang J."/>
            <person name="Ling H.Q."/>
            <person name="Wan P."/>
        </authorList>
    </citation>
    <scope>NUCLEOTIDE SEQUENCE</scope>
    <source>
        <strain evidence="7">cv. Jingnong 6</strain>
    </source>
</reference>
<protein>
    <recommendedName>
        <fullName evidence="5">Response regulatory domain-containing protein</fullName>
    </recommendedName>
</protein>
<dbReference type="PANTHER" id="PTHR43874:SF206">
    <property type="entry name" value="RESPONSE REGULATOR RECEIVER DOMAIN PROTEIN"/>
    <property type="match status" value="1"/>
</dbReference>
<evidence type="ECO:0000256" key="3">
    <source>
        <dbReference type="ARBA" id="ARBA00023163"/>
    </source>
</evidence>
<keyword evidence="2" id="KW-0805">Transcription regulation</keyword>
<evidence type="ECO:0000313" key="6">
    <source>
        <dbReference type="EMBL" id="KOM43797.1"/>
    </source>
</evidence>
<name>A0A0L9UMJ2_PHAAN</name>
<dbReference type="GO" id="GO:0009736">
    <property type="term" value="P:cytokinin-activated signaling pathway"/>
    <property type="evidence" value="ECO:0007669"/>
    <property type="project" value="InterPro"/>
</dbReference>
<dbReference type="PANTHER" id="PTHR43874">
    <property type="entry name" value="TWO-COMPONENT RESPONSE REGULATOR"/>
    <property type="match status" value="1"/>
</dbReference>
<dbReference type="Gene3D" id="3.40.50.2300">
    <property type="match status" value="1"/>
</dbReference>
<dbReference type="InterPro" id="IPR011006">
    <property type="entry name" value="CheY-like_superfamily"/>
</dbReference>
<keyword evidence="1" id="KW-0902">Two-component regulatory system</keyword>
<dbReference type="InterPro" id="IPR001789">
    <property type="entry name" value="Sig_transdc_resp-reg_receiver"/>
</dbReference>
<evidence type="ECO:0000256" key="1">
    <source>
        <dbReference type="ARBA" id="ARBA00023012"/>
    </source>
</evidence>
<dbReference type="SMART" id="SM00448">
    <property type="entry name" value="REC"/>
    <property type="match status" value="1"/>
</dbReference>
<dbReference type="Gramene" id="KOM43797">
    <property type="protein sequence ID" value="KOM43797"/>
    <property type="gene ID" value="LR48_Vigan05g140200"/>
</dbReference>
<evidence type="ECO:0000256" key="2">
    <source>
        <dbReference type="ARBA" id="ARBA00023015"/>
    </source>
</evidence>
<dbReference type="EMBL" id="CM003375">
    <property type="protein sequence ID" value="KOM43797.1"/>
    <property type="molecule type" value="Genomic_DNA"/>
</dbReference>
<dbReference type="InterPro" id="IPR045279">
    <property type="entry name" value="ARR-like"/>
</dbReference>
<accession>A0A0L9UMJ2</accession>
<evidence type="ECO:0000313" key="7">
    <source>
        <dbReference type="Proteomes" id="UP000053144"/>
    </source>
</evidence>
<dbReference type="OMA" id="WTHMKRN"/>
<dbReference type="AlphaFoldDB" id="A0A0L9UMJ2"/>
<sequence length="125" mass="14755">MRILVVDTDSNVLECIKKISDEYCYEVITCTELLRATEILHERKVGIDLVLMEVHMPKMDGYEFLFANQEIDVPVIMMSWDDNKKSVMKSIKLGGCDYWIKPLHEDQLKNMWTHVVRKSMNENRM</sequence>
<dbReference type="SUPFAM" id="SSF52172">
    <property type="entry name" value="CheY-like"/>
    <property type="match status" value="1"/>
</dbReference>
<evidence type="ECO:0000256" key="4">
    <source>
        <dbReference type="PROSITE-ProRule" id="PRU00169"/>
    </source>
</evidence>
<feature type="domain" description="Response regulatory" evidence="5">
    <location>
        <begin position="2"/>
        <end position="116"/>
    </location>
</feature>
<dbReference type="GO" id="GO:0000160">
    <property type="term" value="P:phosphorelay signal transduction system"/>
    <property type="evidence" value="ECO:0007669"/>
    <property type="project" value="UniProtKB-KW"/>
</dbReference>
<proteinExistence type="predicted"/>
<comment type="caution">
    <text evidence="4">Lacks conserved residue(s) required for the propagation of feature annotation.</text>
</comment>
<organism evidence="6 7">
    <name type="scientific">Phaseolus angularis</name>
    <name type="common">Azuki bean</name>
    <name type="synonym">Vigna angularis</name>
    <dbReference type="NCBI Taxonomy" id="3914"/>
    <lineage>
        <taxon>Eukaryota</taxon>
        <taxon>Viridiplantae</taxon>
        <taxon>Streptophyta</taxon>
        <taxon>Embryophyta</taxon>
        <taxon>Tracheophyta</taxon>
        <taxon>Spermatophyta</taxon>
        <taxon>Magnoliopsida</taxon>
        <taxon>eudicotyledons</taxon>
        <taxon>Gunneridae</taxon>
        <taxon>Pentapetalae</taxon>
        <taxon>rosids</taxon>
        <taxon>fabids</taxon>
        <taxon>Fabales</taxon>
        <taxon>Fabaceae</taxon>
        <taxon>Papilionoideae</taxon>
        <taxon>50 kb inversion clade</taxon>
        <taxon>NPAAA clade</taxon>
        <taxon>indigoferoid/millettioid clade</taxon>
        <taxon>Phaseoleae</taxon>
        <taxon>Vigna</taxon>
    </lineage>
</organism>
<dbReference type="Pfam" id="PF00072">
    <property type="entry name" value="Response_reg"/>
    <property type="match status" value="1"/>
</dbReference>
<keyword evidence="3" id="KW-0804">Transcription</keyword>